<keyword evidence="7 14" id="KW-0808">Transferase</keyword>
<keyword evidence="18" id="KW-1185">Reference proteome</keyword>
<comment type="caution">
    <text evidence="17">The sequence shown here is derived from an EMBL/GenBank/DDBJ whole genome shotgun (WGS) entry which is preliminary data.</text>
</comment>
<evidence type="ECO:0000256" key="7">
    <source>
        <dbReference type="ARBA" id="ARBA00022679"/>
    </source>
</evidence>
<dbReference type="Proteomes" id="UP000035963">
    <property type="component" value="Unassembled WGS sequence"/>
</dbReference>
<organism evidence="17 18">
    <name type="scientific">Caballeronia mineralivorans PML1(12)</name>
    <dbReference type="NCBI Taxonomy" id="908627"/>
    <lineage>
        <taxon>Bacteria</taxon>
        <taxon>Pseudomonadati</taxon>
        <taxon>Pseudomonadota</taxon>
        <taxon>Betaproteobacteria</taxon>
        <taxon>Burkholderiales</taxon>
        <taxon>Burkholderiaceae</taxon>
        <taxon>Caballeronia</taxon>
    </lineage>
</organism>
<dbReference type="Gene3D" id="3.40.50.300">
    <property type="entry name" value="P-loop containing nucleotide triphosphate hydrolases"/>
    <property type="match status" value="1"/>
</dbReference>
<keyword evidence="14" id="KW-0597">Phosphoprotein</keyword>
<comment type="catalytic activity">
    <reaction evidence="1 14 15">
        <text>adenosine 5'-phosphosulfate + ATP = 3'-phosphoadenylyl sulfate + ADP + H(+)</text>
        <dbReference type="Rhea" id="RHEA:24152"/>
        <dbReference type="ChEBI" id="CHEBI:15378"/>
        <dbReference type="ChEBI" id="CHEBI:30616"/>
        <dbReference type="ChEBI" id="CHEBI:58243"/>
        <dbReference type="ChEBI" id="CHEBI:58339"/>
        <dbReference type="ChEBI" id="CHEBI:456216"/>
        <dbReference type="EC" id="2.7.1.25"/>
    </reaction>
</comment>
<dbReference type="AlphaFoldDB" id="A0A0J1D327"/>
<feature type="domain" description="APS kinase" evidence="16">
    <location>
        <begin position="33"/>
        <end position="180"/>
    </location>
</feature>
<evidence type="ECO:0000256" key="15">
    <source>
        <dbReference type="RuleBase" id="RU004347"/>
    </source>
</evidence>
<dbReference type="OrthoDB" id="9804504at2"/>
<dbReference type="NCBIfam" id="TIGR00455">
    <property type="entry name" value="apsK"/>
    <property type="match status" value="1"/>
</dbReference>
<feature type="active site" description="Phosphoserine intermediate" evidence="14">
    <location>
        <position position="112"/>
    </location>
</feature>
<evidence type="ECO:0000256" key="5">
    <source>
        <dbReference type="ARBA" id="ARBA00012121"/>
    </source>
</evidence>
<evidence type="ECO:0000256" key="10">
    <source>
        <dbReference type="ARBA" id="ARBA00022840"/>
    </source>
</evidence>
<dbReference type="CDD" id="cd02027">
    <property type="entry name" value="APSK"/>
    <property type="match status" value="1"/>
</dbReference>
<feature type="binding site" evidence="14">
    <location>
        <begin position="38"/>
        <end position="45"/>
    </location>
    <ligand>
        <name>ATP</name>
        <dbReference type="ChEBI" id="CHEBI:30616"/>
    </ligand>
</feature>
<evidence type="ECO:0000259" key="16">
    <source>
        <dbReference type="Pfam" id="PF01583"/>
    </source>
</evidence>
<evidence type="ECO:0000256" key="14">
    <source>
        <dbReference type="HAMAP-Rule" id="MF_00065"/>
    </source>
</evidence>
<gene>
    <name evidence="14" type="primary">cysC</name>
    <name evidence="17" type="ORF">EOS_06155</name>
</gene>
<evidence type="ECO:0000256" key="12">
    <source>
        <dbReference type="ARBA" id="ARBA00031393"/>
    </source>
</evidence>
<sequence length="200" mass="21892">MDLPINSTPHIHPHAFAVSARERAELLRQTPGIVWFTGLSAAGKSTIASAVDVVLHRNGKHSFLLDGDTLRTGLCRDLGFSNEHRHENIRRVSEVSRLMADAGLLVLVCSISPFAADRQLARAIAGPHRFIEVHVHVPVAVAERRDPKGLYKLARQGAIKDFTGIDSPYEEPTTPDIRINTTQCSVADAVALIARRLGRT</sequence>
<evidence type="ECO:0000256" key="4">
    <source>
        <dbReference type="ARBA" id="ARBA00007008"/>
    </source>
</evidence>
<dbReference type="SUPFAM" id="SSF52540">
    <property type="entry name" value="P-loop containing nucleoside triphosphate hydrolases"/>
    <property type="match status" value="1"/>
</dbReference>
<evidence type="ECO:0000256" key="11">
    <source>
        <dbReference type="ARBA" id="ARBA00029724"/>
    </source>
</evidence>
<proteinExistence type="inferred from homology"/>
<dbReference type="GO" id="GO:0000103">
    <property type="term" value="P:sulfate assimilation"/>
    <property type="evidence" value="ECO:0007669"/>
    <property type="project" value="UniProtKB-UniRule"/>
</dbReference>
<evidence type="ECO:0000256" key="9">
    <source>
        <dbReference type="ARBA" id="ARBA00022777"/>
    </source>
</evidence>
<reference evidence="17 18" key="1">
    <citation type="journal article" date="2015" name="Genome Announc.">
        <title>Draft Genome Sequence of Burkholderia sp. Strain PML1(12), an Ectomycorrhizosphere-Inhabiting Bacterium with Effective Mineral-Weathering Ability.</title>
        <authorList>
            <person name="Uroz S."/>
            <person name="Oger P."/>
        </authorList>
    </citation>
    <scope>NUCLEOTIDE SEQUENCE [LARGE SCALE GENOMIC DNA]</scope>
    <source>
        <strain evidence="18">PML1(12)</strain>
    </source>
</reference>
<evidence type="ECO:0000256" key="6">
    <source>
        <dbReference type="ARBA" id="ARBA00018163"/>
    </source>
</evidence>
<evidence type="ECO:0000313" key="18">
    <source>
        <dbReference type="Proteomes" id="UP000035963"/>
    </source>
</evidence>
<keyword evidence="8 14" id="KW-0547">Nucleotide-binding</keyword>
<dbReference type="InterPro" id="IPR002891">
    <property type="entry name" value="APS"/>
</dbReference>
<dbReference type="Pfam" id="PF01583">
    <property type="entry name" value="APS_kinase"/>
    <property type="match status" value="1"/>
</dbReference>
<dbReference type="GO" id="GO:0005524">
    <property type="term" value="F:ATP binding"/>
    <property type="evidence" value="ECO:0007669"/>
    <property type="project" value="UniProtKB-UniRule"/>
</dbReference>
<evidence type="ECO:0000256" key="8">
    <source>
        <dbReference type="ARBA" id="ARBA00022741"/>
    </source>
</evidence>
<evidence type="ECO:0000256" key="3">
    <source>
        <dbReference type="ARBA" id="ARBA00004806"/>
    </source>
</evidence>
<dbReference type="PANTHER" id="PTHR11055">
    <property type="entry name" value="BIFUNCTIONAL 3'-PHOSPHOADENOSINE 5'-PHOSPHOSULFATE SYNTHASE"/>
    <property type="match status" value="1"/>
</dbReference>
<dbReference type="InterPro" id="IPR059117">
    <property type="entry name" value="APS_kinase_dom"/>
</dbReference>
<dbReference type="EC" id="2.7.1.25" evidence="5 14"/>
<name>A0A0J1D327_9BURK</name>
<accession>A0A0J1D327</accession>
<evidence type="ECO:0000256" key="13">
    <source>
        <dbReference type="ARBA" id="ARBA00031464"/>
    </source>
</evidence>
<dbReference type="PATRIC" id="fig|908627.4.peg.1363"/>
<dbReference type="GO" id="GO:0004020">
    <property type="term" value="F:adenylylsulfate kinase activity"/>
    <property type="evidence" value="ECO:0007669"/>
    <property type="project" value="UniProtKB-UniRule"/>
</dbReference>
<dbReference type="PANTHER" id="PTHR11055:SF63">
    <property type="entry name" value="ADENYLYL-SULFATE KINASE 1, CHLOROPLASTIC"/>
    <property type="match status" value="1"/>
</dbReference>
<comment type="pathway">
    <text evidence="3 14 15">Sulfur metabolism; hydrogen sulfide biosynthesis; sulfite from sulfate: step 2/3.</text>
</comment>
<keyword evidence="9 14" id="KW-0418">Kinase</keyword>
<keyword evidence="10 14" id="KW-0067">ATP-binding</keyword>
<dbReference type="EMBL" id="AEJF01000054">
    <property type="protein sequence ID" value="KLU27081.1"/>
    <property type="molecule type" value="Genomic_DNA"/>
</dbReference>
<dbReference type="GO" id="GO:0070814">
    <property type="term" value="P:hydrogen sulfide biosynthetic process"/>
    <property type="evidence" value="ECO:0007669"/>
    <property type="project" value="UniProtKB-UniRule"/>
</dbReference>
<dbReference type="RefSeq" id="WP_047845727.1">
    <property type="nucleotide sequence ID" value="NZ_AEJF01000054.1"/>
</dbReference>
<dbReference type="InterPro" id="IPR027417">
    <property type="entry name" value="P-loop_NTPase"/>
</dbReference>
<comment type="function">
    <text evidence="2 14 15">Catalyzes the synthesis of activated sulfate.</text>
</comment>
<dbReference type="UniPathway" id="UPA00140">
    <property type="reaction ID" value="UER00205"/>
</dbReference>
<comment type="similarity">
    <text evidence="4 14 15">Belongs to the APS kinase family.</text>
</comment>
<evidence type="ECO:0000256" key="2">
    <source>
        <dbReference type="ARBA" id="ARBA00002632"/>
    </source>
</evidence>
<dbReference type="NCBIfam" id="NF003013">
    <property type="entry name" value="PRK03846.1"/>
    <property type="match status" value="1"/>
</dbReference>
<protein>
    <recommendedName>
        <fullName evidence="6 14">Adenylyl-sulfate kinase</fullName>
        <ecNumber evidence="5 14">2.7.1.25</ecNumber>
    </recommendedName>
    <alternativeName>
        <fullName evidence="12 14">APS kinase</fullName>
    </alternativeName>
    <alternativeName>
        <fullName evidence="13 14">ATP adenosine-5'-phosphosulfate 3'-phosphotransferase</fullName>
    </alternativeName>
    <alternativeName>
        <fullName evidence="11 14">Adenosine-5'-phosphosulfate kinase</fullName>
    </alternativeName>
</protein>
<dbReference type="HAMAP" id="MF_00065">
    <property type="entry name" value="Adenylyl_sulf_kinase"/>
    <property type="match status" value="1"/>
</dbReference>
<evidence type="ECO:0000313" key="17">
    <source>
        <dbReference type="EMBL" id="KLU27081.1"/>
    </source>
</evidence>
<evidence type="ECO:0000256" key="1">
    <source>
        <dbReference type="ARBA" id="ARBA00001823"/>
    </source>
</evidence>